<reference evidence="1 2" key="1">
    <citation type="submission" date="2016-06" db="EMBL/GenBank/DDBJ databases">
        <authorList>
            <person name="Kjaerup R.B."/>
            <person name="Dalgaard T.S."/>
            <person name="Juul-Madsen H.R."/>
        </authorList>
    </citation>
    <scope>NUCLEOTIDE SEQUENCE [LARGE SCALE GENOMIC DNA]</scope>
    <source>
        <strain evidence="1 2">DSM 45577</strain>
    </source>
</reference>
<name>A0A1C6V5N4_9ACTN</name>
<dbReference type="Pfam" id="PF04978">
    <property type="entry name" value="MST"/>
    <property type="match status" value="1"/>
</dbReference>
<keyword evidence="2" id="KW-1185">Reference proteome</keyword>
<dbReference type="RefSeq" id="WP_091442711.1">
    <property type="nucleotide sequence ID" value="NZ_BMMJ01000010.1"/>
</dbReference>
<dbReference type="InterPro" id="IPR034660">
    <property type="entry name" value="DinB/YfiT-like"/>
</dbReference>
<dbReference type="Proteomes" id="UP000198937">
    <property type="component" value="Unassembled WGS sequence"/>
</dbReference>
<dbReference type="AlphaFoldDB" id="A0A1C6V5N4"/>
<dbReference type="OrthoDB" id="4548523at2"/>
<evidence type="ECO:0000313" key="2">
    <source>
        <dbReference type="Proteomes" id="UP000198937"/>
    </source>
</evidence>
<dbReference type="Gene3D" id="1.20.120.450">
    <property type="entry name" value="dinb family like domain"/>
    <property type="match status" value="1"/>
</dbReference>
<sequence>MGNPTEPFTLDPHATLDADERTQLLAFLDTHRRLLNQCLDGLTEEEARRRLVPSRTTLLGLVKHATYVERVWFTEAVTGTPRQQLGLPPKVEDSFVLAETDTIVSIRDAHREACRDSARVLAGLALDDVATGHRFGAMTVRWILLHLLRELAQHCGHADILREQIVAARRS</sequence>
<dbReference type="SUPFAM" id="SSF109854">
    <property type="entry name" value="DinB/YfiT-like putative metalloenzymes"/>
    <property type="match status" value="1"/>
</dbReference>
<evidence type="ECO:0000313" key="1">
    <source>
        <dbReference type="EMBL" id="SCL61679.1"/>
    </source>
</evidence>
<evidence type="ECO:0008006" key="3">
    <source>
        <dbReference type="Google" id="ProtNLM"/>
    </source>
</evidence>
<gene>
    <name evidence="1" type="ORF">GA0070617_4735</name>
</gene>
<dbReference type="STRING" id="683228.GA0070617_4735"/>
<proteinExistence type="predicted"/>
<dbReference type="EMBL" id="FMIA01000002">
    <property type="protein sequence ID" value="SCL61679.1"/>
    <property type="molecule type" value="Genomic_DNA"/>
</dbReference>
<dbReference type="InterPro" id="IPR007061">
    <property type="entry name" value="MST-like"/>
</dbReference>
<protein>
    <recommendedName>
        <fullName evidence="3">DinB superfamily protein</fullName>
    </recommendedName>
</protein>
<organism evidence="1 2">
    <name type="scientific">Micromonospora yangpuensis</name>
    <dbReference type="NCBI Taxonomy" id="683228"/>
    <lineage>
        <taxon>Bacteria</taxon>
        <taxon>Bacillati</taxon>
        <taxon>Actinomycetota</taxon>
        <taxon>Actinomycetes</taxon>
        <taxon>Micromonosporales</taxon>
        <taxon>Micromonosporaceae</taxon>
        <taxon>Micromonospora</taxon>
    </lineage>
</organism>
<accession>A0A1C6V5N4</accession>